<organism evidence="4">
    <name type="scientific">Gongylonema pulchrum</name>
    <dbReference type="NCBI Taxonomy" id="637853"/>
    <lineage>
        <taxon>Eukaryota</taxon>
        <taxon>Metazoa</taxon>
        <taxon>Ecdysozoa</taxon>
        <taxon>Nematoda</taxon>
        <taxon>Chromadorea</taxon>
        <taxon>Rhabditida</taxon>
        <taxon>Spirurina</taxon>
        <taxon>Spiruromorpha</taxon>
        <taxon>Spiruroidea</taxon>
        <taxon>Gongylonematidae</taxon>
        <taxon>Gongylonema</taxon>
    </lineage>
</organism>
<feature type="compositionally biased region" description="Polar residues" evidence="1">
    <location>
        <begin position="90"/>
        <end position="101"/>
    </location>
</feature>
<protein>
    <submittedName>
        <fullName evidence="2 4">Uncharacterized protein</fullName>
    </submittedName>
</protein>
<sequence length="209" mass="23547">MRKRKIADTVPAARRATRTETPTILAPSKELDTGGISKDETAAGRTDSGRRIYRTPSESFSECARSTASRSRAAMVIKQPQLQPRPHWAESTSRGSAVTRKTLSEQHRGIRHLERVSEEQEQTEGRRDSAESESRFRTDAAVFQTGEAVIGEAQRATTVFPQMMHQQTTSEEKFFKKNDRQRGLVEEGYDRAEVTYTTPASRYSHSEVV</sequence>
<dbReference type="EMBL" id="UYRT01000174">
    <property type="protein sequence ID" value="VDK27656.1"/>
    <property type="molecule type" value="Genomic_DNA"/>
</dbReference>
<feature type="region of interest" description="Disordered" evidence="1">
    <location>
        <begin position="1"/>
        <end position="139"/>
    </location>
</feature>
<feature type="compositionally biased region" description="Basic and acidic residues" evidence="1">
    <location>
        <begin position="102"/>
        <end position="138"/>
    </location>
</feature>
<evidence type="ECO:0000313" key="3">
    <source>
        <dbReference type="Proteomes" id="UP000271098"/>
    </source>
</evidence>
<dbReference type="OrthoDB" id="5835902at2759"/>
<evidence type="ECO:0000256" key="1">
    <source>
        <dbReference type="SAM" id="MobiDB-lite"/>
    </source>
</evidence>
<accession>A0A183CUU1</accession>
<evidence type="ECO:0000313" key="4">
    <source>
        <dbReference type="WBParaSite" id="GPUH_0000023101-mRNA-1"/>
    </source>
</evidence>
<dbReference type="WBParaSite" id="GPUH_0000023101-mRNA-1">
    <property type="protein sequence ID" value="GPUH_0000023101-mRNA-1"/>
    <property type="gene ID" value="GPUH_0000023101"/>
</dbReference>
<reference evidence="2 3" key="2">
    <citation type="submission" date="2018-11" db="EMBL/GenBank/DDBJ databases">
        <authorList>
            <consortium name="Pathogen Informatics"/>
        </authorList>
    </citation>
    <scope>NUCLEOTIDE SEQUENCE [LARGE SCALE GENOMIC DNA]</scope>
</reference>
<reference evidence="4" key="1">
    <citation type="submission" date="2016-06" db="UniProtKB">
        <authorList>
            <consortium name="WormBaseParasite"/>
        </authorList>
    </citation>
    <scope>IDENTIFICATION</scope>
</reference>
<feature type="compositionally biased region" description="Low complexity" evidence="1">
    <location>
        <begin position="64"/>
        <end position="74"/>
    </location>
</feature>
<dbReference type="AlphaFoldDB" id="A0A183CUU1"/>
<evidence type="ECO:0000313" key="2">
    <source>
        <dbReference type="EMBL" id="VDK27656.1"/>
    </source>
</evidence>
<keyword evidence="3" id="KW-1185">Reference proteome</keyword>
<feature type="compositionally biased region" description="Basic and acidic residues" evidence="1">
    <location>
        <begin position="29"/>
        <end position="50"/>
    </location>
</feature>
<dbReference type="Proteomes" id="UP000271098">
    <property type="component" value="Unassembled WGS sequence"/>
</dbReference>
<proteinExistence type="predicted"/>
<name>A0A183CUU1_9BILA</name>
<gene>
    <name evidence="2" type="ORF">GPUH_LOCUS232</name>
</gene>